<evidence type="ECO:0000256" key="5">
    <source>
        <dbReference type="ARBA" id="ARBA00022729"/>
    </source>
</evidence>
<accession>T1JY52</accession>
<dbReference type="FunFam" id="3.40.50.1460:FF:000006">
    <property type="entry name" value="Legumain"/>
    <property type="match status" value="1"/>
</dbReference>
<dbReference type="PANTHER" id="PTHR12000:SF42">
    <property type="entry name" value="LEGUMAIN"/>
    <property type="match status" value="1"/>
</dbReference>
<evidence type="ECO:0000259" key="9">
    <source>
        <dbReference type="Pfam" id="PF20985"/>
    </source>
</evidence>
<keyword evidence="5" id="KW-0732">Signal</keyword>
<dbReference type="EC" id="3.4.22.34" evidence="3"/>
<dbReference type="InterPro" id="IPR046427">
    <property type="entry name" value="Legumain_prodom_sf"/>
</dbReference>
<dbReference type="EnsemblMetazoa" id="tetur02g14380.1">
    <property type="protein sequence ID" value="tetur02g14380.1"/>
    <property type="gene ID" value="tetur02g14380"/>
</dbReference>
<dbReference type="InterPro" id="IPR001096">
    <property type="entry name" value="Peptidase_C13"/>
</dbReference>
<organism evidence="10 11">
    <name type="scientific">Tetranychus urticae</name>
    <name type="common">Two-spotted spider mite</name>
    <dbReference type="NCBI Taxonomy" id="32264"/>
    <lineage>
        <taxon>Eukaryota</taxon>
        <taxon>Metazoa</taxon>
        <taxon>Ecdysozoa</taxon>
        <taxon>Arthropoda</taxon>
        <taxon>Chelicerata</taxon>
        <taxon>Arachnida</taxon>
        <taxon>Acari</taxon>
        <taxon>Acariformes</taxon>
        <taxon>Trombidiformes</taxon>
        <taxon>Prostigmata</taxon>
        <taxon>Eleutherengona</taxon>
        <taxon>Raphignathae</taxon>
        <taxon>Tetranychoidea</taxon>
        <taxon>Tetranychidae</taxon>
        <taxon>Tetranychus</taxon>
    </lineage>
</organism>
<sequence>MRIISRATDNHEFLEYKREDKLLSRNFNVTVPLEVIDSVKMKFISVPLLLSTCVALSLSSAIPESLSLTKSSSNIHAVLVAGSNGFENYRHQADVCHAYQVLRSHGVPSENIIVMMYDDIANNKENPYPGRIFNVPNGTDVYQGVSKDYTGPEVNSENFMKVLKGDKELAAKGKKVLQTGPDDHVFIYFADHGGTGIICFPSDSLTSQDLNETLTYMHQNKMYGKLTFYLESCESGSMFNNILSDELNVYATTAANPFESSYGCFCDQPDIYTCLGDEYSVAWILDSEGNVISKEPLETQFQHVTKTVKNSSPQEYGDKTLANVNVGEFQGESQSSIDAFVKHAKVTGQYNSRDIPLFNLKRKLASNLSSNETSEAQSKLLNVISGRRFYDRAIRNVIDELCTKGFCSHAADVLSIRSPLIDHNSYSKIVKKFNASCLNVAIHYYGLKYMYAFANIVESNNFDPASLEKFQHYLEKACLNHVVAHGYDAII</sequence>
<dbReference type="CDD" id="cd21115">
    <property type="entry name" value="legumain_C"/>
    <property type="match status" value="1"/>
</dbReference>
<feature type="active site" evidence="8">
    <location>
        <position position="192"/>
    </location>
</feature>
<reference evidence="11" key="1">
    <citation type="submission" date="2011-08" db="EMBL/GenBank/DDBJ databases">
        <authorList>
            <person name="Rombauts S."/>
        </authorList>
    </citation>
    <scope>NUCLEOTIDE SEQUENCE</scope>
    <source>
        <strain evidence="11">London</strain>
    </source>
</reference>
<dbReference type="GO" id="GO:0005773">
    <property type="term" value="C:vacuole"/>
    <property type="evidence" value="ECO:0007669"/>
    <property type="project" value="GOC"/>
</dbReference>
<dbReference type="GO" id="GO:0006624">
    <property type="term" value="P:vacuolar protein processing"/>
    <property type="evidence" value="ECO:0007669"/>
    <property type="project" value="TreeGrafter"/>
</dbReference>
<dbReference type="eggNOG" id="KOG1348">
    <property type="taxonomic scope" value="Eukaryota"/>
</dbReference>
<proteinExistence type="inferred from homology"/>
<evidence type="ECO:0000256" key="6">
    <source>
        <dbReference type="ARBA" id="ARBA00022801"/>
    </source>
</evidence>
<dbReference type="InterPro" id="IPR048501">
    <property type="entry name" value="Legum_prodom"/>
</dbReference>
<dbReference type="GO" id="GO:0004197">
    <property type="term" value="F:cysteine-type endopeptidase activity"/>
    <property type="evidence" value="ECO:0007669"/>
    <property type="project" value="UniProtKB-EC"/>
</dbReference>
<dbReference type="GO" id="GO:0051603">
    <property type="term" value="P:proteolysis involved in protein catabolic process"/>
    <property type="evidence" value="ECO:0007669"/>
    <property type="project" value="TreeGrafter"/>
</dbReference>
<dbReference type="Pfam" id="PF20985">
    <property type="entry name" value="Legum_prodom"/>
    <property type="match status" value="1"/>
</dbReference>
<feature type="active site" description="Nucleophile" evidence="8">
    <location>
        <position position="233"/>
    </location>
</feature>
<protein>
    <recommendedName>
        <fullName evidence="3">legumain</fullName>
        <ecNumber evidence="3">3.4.22.34</ecNumber>
    </recommendedName>
</protein>
<comment type="catalytic activity">
    <reaction evidence="1">
        <text>Hydrolysis of proteins and small molecule substrates at -Asn-|-Xaa- bonds.</text>
        <dbReference type="EC" id="3.4.22.34"/>
    </reaction>
</comment>
<evidence type="ECO:0000256" key="3">
    <source>
        <dbReference type="ARBA" id="ARBA00012628"/>
    </source>
</evidence>
<feature type="domain" description="Legumain prodomain" evidence="9">
    <location>
        <begin position="379"/>
        <end position="460"/>
    </location>
</feature>
<dbReference type="PIRSF" id="PIRSF019663">
    <property type="entry name" value="Legumain"/>
    <property type="match status" value="1"/>
</dbReference>
<name>T1JY52_TETUR</name>
<comment type="similarity">
    <text evidence="2">Belongs to the peptidase C13 family.</text>
</comment>
<evidence type="ECO:0000313" key="11">
    <source>
        <dbReference type="Proteomes" id="UP000015104"/>
    </source>
</evidence>
<dbReference type="Pfam" id="PF01650">
    <property type="entry name" value="Peptidase_C13"/>
    <property type="match status" value="1"/>
</dbReference>
<reference evidence="10" key="2">
    <citation type="submission" date="2015-06" db="UniProtKB">
        <authorList>
            <consortium name="EnsemblMetazoa"/>
        </authorList>
    </citation>
    <scope>IDENTIFICATION</scope>
</reference>
<keyword evidence="11" id="KW-1185">Reference proteome</keyword>
<dbReference type="Gene3D" id="3.40.50.1460">
    <property type="match status" value="1"/>
</dbReference>
<dbReference type="Proteomes" id="UP000015104">
    <property type="component" value="Unassembled WGS sequence"/>
</dbReference>
<evidence type="ECO:0000256" key="2">
    <source>
        <dbReference type="ARBA" id="ARBA00009941"/>
    </source>
</evidence>
<dbReference type="AlphaFoldDB" id="T1JY52"/>
<evidence type="ECO:0000256" key="4">
    <source>
        <dbReference type="ARBA" id="ARBA00022670"/>
    </source>
</evidence>
<evidence type="ECO:0000256" key="1">
    <source>
        <dbReference type="ARBA" id="ARBA00000810"/>
    </source>
</evidence>
<dbReference type="Gene3D" id="1.10.132.130">
    <property type="match status" value="1"/>
</dbReference>
<keyword evidence="4" id="KW-0645">Protease</keyword>
<evidence type="ECO:0000313" key="10">
    <source>
        <dbReference type="EnsemblMetazoa" id="tetur02g14380.1"/>
    </source>
</evidence>
<dbReference type="EMBL" id="CAEY01000844">
    <property type="status" value="NOT_ANNOTATED_CDS"/>
    <property type="molecule type" value="Genomic_DNA"/>
</dbReference>
<dbReference type="PANTHER" id="PTHR12000">
    <property type="entry name" value="HEMOGLOBINASE FAMILY MEMBER"/>
    <property type="match status" value="1"/>
</dbReference>
<evidence type="ECO:0000256" key="7">
    <source>
        <dbReference type="ARBA" id="ARBA00022807"/>
    </source>
</evidence>
<keyword evidence="6" id="KW-0378">Hydrolase</keyword>
<dbReference type="PRINTS" id="PR00776">
    <property type="entry name" value="HEMOGLOBNASE"/>
</dbReference>
<dbReference type="HOGENOM" id="CLU_024160_0_0_1"/>
<evidence type="ECO:0000256" key="8">
    <source>
        <dbReference type="PIRSR" id="PIRSR019663-1"/>
    </source>
</evidence>
<keyword evidence="7" id="KW-0788">Thiol protease</keyword>